<reference evidence="1 2" key="1">
    <citation type="submission" date="2020-07" db="EMBL/GenBank/DDBJ databases">
        <title>Taxonomic proposal: Crassvirales, a new order of highly abundant and diverse bacterial viruses.</title>
        <authorList>
            <person name="Shkoporov A.N."/>
            <person name="Stockdale S.R."/>
            <person name="Guerin E."/>
            <person name="Ross R.P."/>
            <person name="Hill C."/>
        </authorList>
    </citation>
    <scope>NUCLEOTIDE SEQUENCE [LARGE SCALE GENOMIC DNA]</scope>
</reference>
<keyword evidence="2" id="KW-1185">Reference proteome</keyword>
<sequence length="122" mass="13974">MNKLVKTVNKGNLYYEYLNALNGILQLTNRELELLTKFVELDVNFTPIPGVSKNVVNTDNRRMIKSTMGITPDNLSRYISKFKKEGLLVQGKAEDELVVNKILIPEIIKDRVQITLILRVNE</sequence>
<dbReference type="Proteomes" id="UP000593734">
    <property type="component" value="Segment"/>
</dbReference>
<proteinExistence type="predicted"/>
<dbReference type="EMBL" id="MT774401">
    <property type="protein sequence ID" value="QOR57208.1"/>
    <property type="molecule type" value="Genomic_DNA"/>
</dbReference>
<evidence type="ECO:0000313" key="1">
    <source>
        <dbReference type="EMBL" id="QOR57208.1"/>
    </source>
</evidence>
<dbReference type="RefSeq" id="YP_010112660.1">
    <property type="nucleotide sequence ID" value="NC_055894.1"/>
</dbReference>
<evidence type="ECO:0000313" key="2">
    <source>
        <dbReference type="Proteomes" id="UP000593734"/>
    </source>
</evidence>
<organism evidence="1 2">
    <name type="scientific">uncultured phage cr6_1</name>
    <dbReference type="NCBI Taxonomy" id="2772085"/>
    <lineage>
        <taxon>Viruses</taxon>
        <taxon>Duplodnaviria</taxon>
        <taxon>Heunggongvirae</taxon>
        <taxon>Uroviricota</taxon>
        <taxon>Caudoviricetes</taxon>
        <taxon>Crassvirales</taxon>
        <taxon>Suoliviridae</taxon>
        <taxon>Bearivirinae</taxon>
        <taxon>Afonbuvirus</taxon>
        <taxon>Afonbuvirus faecalis</taxon>
    </lineage>
</organism>
<dbReference type="GeneID" id="65131140"/>
<protein>
    <submittedName>
        <fullName evidence="1">Transcriptional regulator</fullName>
    </submittedName>
</protein>
<dbReference type="KEGG" id="vg:65131140"/>
<accession>A0A7M1RSA2</accession>
<name>A0A7M1RSA2_9CAUD</name>